<gene>
    <name evidence="2" type="ORF">FRY97_21825</name>
</gene>
<dbReference type="Proteomes" id="UP000321580">
    <property type="component" value="Unassembled WGS sequence"/>
</dbReference>
<dbReference type="InterPro" id="IPR012337">
    <property type="entry name" value="RNaseH-like_sf"/>
</dbReference>
<proteinExistence type="predicted"/>
<reference evidence="2 3" key="1">
    <citation type="submission" date="2019-08" db="EMBL/GenBank/DDBJ databases">
        <title>Genome of Phaeodactylibacter luteus.</title>
        <authorList>
            <person name="Bowman J.P."/>
        </authorList>
    </citation>
    <scope>NUCLEOTIDE SEQUENCE [LARGE SCALE GENOMIC DNA]</scope>
    <source>
        <strain evidence="2 3">KCTC 42180</strain>
    </source>
</reference>
<evidence type="ECO:0000313" key="3">
    <source>
        <dbReference type="Proteomes" id="UP000321580"/>
    </source>
</evidence>
<accession>A0A5C6RF82</accession>
<dbReference type="OrthoDB" id="936265at2"/>
<organism evidence="2 3">
    <name type="scientific">Phaeodactylibacter luteus</name>
    <dbReference type="NCBI Taxonomy" id="1564516"/>
    <lineage>
        <taxon>Bacteria</taxon>
        <taxon>Pseudomonadati</taxon>
        <taxon>Bacteroidota</taxon>
        <taxon>Saprospiria</taxon>
        <taxon>Saprospirales</taxon>
        <taxon>Haliscomenobacteraceae</taxon>
        <taxon>Phaeodactylibacter</taxon>
    </lineage>
</organism>
<dbReference type="InterPro" id="IPR001584">
    <property type="entry name" value="Integrase_cat-core"/>
</dbReference>
<dbReference type="GO" id="GO:0015074">
    <property type="term" value="P:DNA integration"/>
    <property type="evidence" value="ECO:0007669"/>
    <property type="project" value="InterPro"/>
</dbReference>
<dbReference type="RefSeq" id="WP_147169743.1">
    <property type="nucleotide sequence ID" value="NZ_VOOR01000139.1"/>
</dbReference>
<comment type="caution">
    <text evidence="2">The sequence shown here is derived from an EMBL/GenBank/DDBJ whole genome shotgun (WGS) entry which is preliminary data.</text>
</comment>
<dbReference type="NCBIfam" id="NF033516">
    <property type="entry name" value="transpos_IS3"/>
    <property type="match status" value="1"/>
</dbReference>
<dbReference type="Pfam" id="PF13333">
    <property type="entry name" value="rve_2"/>
    <property type="match status" value="1"/>
</dbReference>
<dbReference type="InterPro" id="IPR048020">
    <property type="entry name" value="Transpos_IS3"/>
</dbReference>
<dbReference type="PANTHER" id="PTHR46889:SF4">
    <property type="entry name" value="TRANSPOSASE INSO FOR INSERTION SEQUENCE ELEMENT IS911B-RELATED"/>
    <property type="match status" value="1"/>
</dbReference>
<dbReference type="InterPro" id="IPR036397">
    <property type="entry name" value="RNaseH_sf"/>
</dbReference>
<dbReference type="EMBL" id="VOOR01000139">
    <property type="protein sequence ID" value="TXB56519.1"/>
    <property type="molecule type" value="Genomic_DNA"/>
</dbReference>
<sequence length="298" mass="34483">MAEIYDAIDMLSAEFSIVKLCEILGVSRSAYYAYSKGSTYQLSDQKSEVGQAVKEVFEEHKRRYGWRRIQAELASRGIQAGRHQIRSRMKDQNLIAIQPKSFVPKTTQSPPHLRRSPNLLLQKPNLPVAPNQVVVGDITYLPNEEEHYAKWLYLAIWLDLYSHRIVGWHLGRHMEESLVTEALKQVIRQRQPREGFIVHSDGGGQYGATGFRALLRSNGFRQSMTRKDNHYDNAHAESLFSRFKAELLDGGVFYGLQDAYDHTFEYIEGYYNTCRRHSSIAYLSPVEYERRFWENAIG</sequence>
<dbReference type="InterPro" id="IPR050900">
    <property type="entry name" value="Transposase_IS3/IS150/IS904"/>
</dbReference>
<protein>
    <submittedName>
        <fullName evidence="2">IS3 family transposase</fullName>
    </submittedName>
</protein>
<dbReference type="Pfam" id="PF00665">
    <property type="entry name" value="rve"/>
    <property type="match status" value="1"/>
</dbReference>
<feature type="domain" description="Integrase catalytic" evidence="1">
    <location>
        <begin position="126"/>
        <end position="293"/>
    </location>
</feature>
<dbReference type="PANTHER" id="PTHR46889">
    <property type="entry name" value="TRANSPOSASE INSF FOR INSERTION SEQUENCE IS3B-RELATED"/>
    <property type="match status" value="1"/>
</dbReference>
<dbReference type="Gene3D" id="3.30.420.10">
    <property type="entry name" value="Ribonuclease H-like superfamily/Ribonuclease H"/>
    <property type="match status" value="1"/>
</dbReference>
<name>A0A5C6RF82_9BACT</name>
<dbReference type="AlphaFoldDB" id="A0A5C6RF82"/>
<dbReference type="SUPFAM" id="SSF53098">
    <property type="entry name" value="Ribonuclease H-like"/>
    <property type="match status" value="1"/>
</dbReference>
<dbReference type="PROSITE" id="PS50994">
    <property type="entry name" value="INTEGRASE"/>
    <property type="match status" value="1"/>
</dbReference>
<dbReference type="InterPro" id="IPR025948">
    <property type="entry name" value="HTH-like_dom"/>
</dbReference>
<dbReference type="GO" id="GO:0003676">
    <property type="term" value="F:nucleic acid binding"/>
    <property type="evidence" value="ECO:0007669"/>
    <property type="project" value="InterPro"/>
</dbReference>
<evidence type="ECO:0000259" key="1">
    <source>
        <dbReference type="PROSITE" id="PS50994"/>
    </source>
</evidence>
<evidence type="ECO:0000313" key="2">
    <source>
        <dbReference type="EMBL" id="TXB56519.1"/>
    </source>
</evidence>
<dbReference type="Pfam" id="PF13276">
    <property type="entry name" value="HTH_21"/>
    <property type="match status" value="1"/>
</dbReference>
<keyword evidence="3" id="KW-1185">Reference proteome</keyword>